<dbReference type="STRING" id="35128.B8CDG4"/>
<evidence type="ECO:0000259" key="3">
    <source>
        <dbReference type="PROSITE" id="PS50011"/>
    </source>
</evidence>
<dbReference type="PROSITE" id="PS50011">
    <property type="entry name" value="PROTEIN_KINASE_DOM"/>
    <property type="match status" value="1"/>
</dbReference>
<evidence type="ECO:0000313" key="4">
    <source>
        <dbReference type="EMBL" id="EED88593.1"/>
    </source>
</evidence>
<gene>
    <name evidence="4" type="ORF">THAPSDRAFT_37727</name>
</gene>
<proteinExistence type="predicted"/>
<reference evidence="4 5" key="2">
    <citation type="journal article" date="2008" name="Nature">
        <title>The Phaeodactylum genome reveals the evolutionary history of diatom genomes.</title>
        <authorList>
            <person name="Bowler C."/>
            <person name="Allen A.E."/>
            <person name="Badger J.H."/>
            <person name="Grimwood J."/>
            <person name="Jabbari K."/>
            <person name="Kuo A."/>
            <person name="Maheswari U."/>
            <person name="Martens C."/>
            <person name="Maumus F."/>
            <person name="Otillar R.P."/>
            <person name="Rayko E."/>
            <person name="Salamov A."/>
            <person name="Vandepoele K."/>
            <person name="Beszteri B."/>
            <person name="Gruber A."/>
            <person name="Heijde M."/>
            <person name="Katinka M."/>
            <person name="Mock T."/>
            <person name="Valentin K."/>
            <person name="Verret F."/>
            <person name="Berges J.A."/>
            <person name="Brownlee C."/>
            <person name="Cadoret J.P."/>
            <person name="Chiovitti A."/>
            <person name="Choi C.J."/>
            <person name="Coesel S."/>
            <person name="De Martino A."/>
            <person name="Detter J.C."/>
            <person name="Durkin C."/>
            <person name="Falciatore A."/>
            <person name="Fournet J."/>
            <person name="Haruta M."/>
            <person name="Huysman M.J."/>
            <person name="Jenkins B.D."/>
            <person name="Jiroutova K."/>
            <person name="Jorgensen R.E."/>
            <person name="Joubert Y."/>
            <person name="Kaplan A."/>
            <person name="Kroger N."/>
            <person name="Kroth P.G."/>
            <person name="La Roche J."/>
            <person name="Lindquist E."/>
            <person name="Lommer M."/>
            <person name="Martin-Jezequel V."/>
            <person name="Lopez P.J."/>
            <person name="Lucas S."/>
            <person name="Mangogna M."/>
            <person name="McGinnis K."/>
            <person name="Medlin L.K."/>
            <person name="Montsant A."/>
            <person name="Oudot-Le Secq M.P."/>
            <person name="Napoli C."/>
            <person name="Obornik M."/>
            <person name="Parker M.S."/>
            <person name="Petit J.L."/>
            <person name="Porcel B.M."/>
            <person name="Poulsen N."/>
            <person name="Robison M."/>
            <person name="Rychlewski L."/>
            <person name="Rynearson T.A."/>
            <person name="Schmutz J."/>
            <person name="Shapiro H."/>
            <person name="Siaut M."/>
            <person name="Stanley M."/>
            <person name="Sussman M.R."/>
            <person name="Taylor A.R."/>
            <person name="Vardi A."/>
            <person name="von Dassow P."/>
            <person name="Vyverman W."/>
            <person name="Willis A."/>
            <person name="Wyrwicz L.S."/>
            <person name="Rokhsar D.S."/>
            <person name="Weissenbach J."/>
            <person name="Armbrust E.V."/>
            <person name="Green B.R."/>
            <person name="Van de Peer Y."/>
            <person name="Grigoriev I.V."/>
        </authorList>
    </citation>
    <scope>NUCLEOTIDE SEQUENCE [LARGE SCALE GENOMIC DNA]</scope>
    <source>
        <strain evidence="4 5">CCMP1335</strain>
    </source>
</reference>
<keyword evidence="1" id="KW-0547">Nucleotide-binding</keyword>
<dbReference type="eggNOG" id="KOG0032">
    <property type="taxonomic scope" value="Eukaryota"/>
</dbReference>
<dbReference type="KEGG" id="tps:THAPSDRAFT_37727"/>
<dbReference type="AlphaFoldDB" id="B8CDG4"/>
<dbReference type="RefSeq" id="XP_002294238.1">
    <property type="nucleotide sequence ID" value="XM_002294202.1"/>
</dbReference>
<dbReference type="InterPro" id="IPR000719">
    <property type="entry name" value="Prot_kinase_dom"/>
</dbReference>
<dbReference type="Proteomes" id="UP000001449">
    <property type="component" value="Chromosome 15"/>
</dbReference>
<dbReference type="Pfam" id="PF00069">
    <property type="entry name" value="Pkinase"/>
    <property type="match status" value="1"/>
</dbReference>
<feature type="domain" description="Protein kinase" evidence="3">
    <location>
        <begin position="1"/>
        <end position="208"/>
    </location>
</feature>
<dbReference type="GO" id="GO:0005524">
    <property type="term" value="F:ATP binding"/>
    <property type="evidence" value="ECO:0007669"/>
    <property type="project" value="UniProtKB-KW"/>
</dbReference>
<dbReference type="GeneID" id="7443931"/>
<dbReference type="Gene3D" id="1.10.510.10">
    <property type="entry name" value="Transferase(Phosphotransferase) domain 1"/>
    <property type="match status" value="1"/>
</dbReference>
<dbReference type="InParanoid" id="B8CDG4"/>
<dbReference type="OMA" id="WEATHVI"/>
<dbReference type="GO" id="GO:0004674">
    <property type="term" value="F:protein serine/threonine kinase activity"/>
    <property type="evidence" value="ECO:0000318"/>
    <property type="project" value="GO_Central"/>
</dbReference>
<dbReference type="HOGENOM" id="CLU_000288_63_0_1"/>
<protein>
    <recommendedName>
        <fullName evidence="3">Protein kinase domain-containing protein</fullName>
    </recommendedName>
</protein>
<name>B8CDG4_THAPS</name>
<dbReference type="EMBL" id="CM000650">
    <property type="protein sequence ID" value="EED88593.1"/>
    <property type="molecule type" value="Genomic_DNA"/>
</dbReference>
<dbReference type="InterPro" id="IPR008271">
    <property type="entry name" value="Ser/Thr_kinase_AS"/>
</dbReference>
<reference evidence="4 5" key="1">
    <citation type="journal article" date="2004" name="Science">
        <title>The genome of the diatom Thalassiosira pseudonana: ecology, evolution, and metabolism.</title>
        <authorList>
            <person name="Armbrust E.V."/>
            <person name="Berges J.A."/>
            <person name="Bowler C."/>
            <person name="Green B.R."/>
            <person name="Martinez D."/>
            <person name="Putnam N.H."/>
            <person name="Zhou S."/>
            <person name="Allen A.E."/>
            <person name="Apt K.E."/>
            <person name="Bechner M."/>
            <person name="Brzezinski M.A."/>
            <person name="Chaal B.K."/>
            <person name="Chiovitti A."/>
            <person name="Davis A.K."/>
            <person name="Demarest M.S."/>
            <person name="Detter J.C."/>
            <person name="Glavina T."/>
            <person name="Goodstein D."/>
            <person name="Hadi M.Z."/>
            <person name="Hellsten U."/>
            <person name="Hildebrand M."/>
            <person name="Jenkins B.D."/>
            <person name="Jurka J."/>
            <person name="Kapitonov V.V."/>
            <person name="Kroger N."/>
            <person name="Lau W.W."/>
            <person name="Lane T.W."/>
            <person name="Larimer F.W."/>
            <person name="Lippmeier J.C."/>
            <person name="Lucas S."/>
            <person name="Medina M."/>
            <person name="Montsant A."/>
            <person name="Obornik M."/>
            <person name="Parker M.S."/>
            <person name="Palenik B."/>
            <person name="Pazour G.J."/>
            <person name="Richardson P.M."/>
            <person name="Rynearson T.A."/>
            <person name="Saito M.A."/>
            <person name="Schwartz D.C."/>
            <person name="Thamatrakoln K."/>
            <person name="Valentin K."/>
            <person name="Vardi A."/>
            <person name="Wilkerson F.P."/>
            <person name="Rokhsar D.S."/>
        </authorList>
    </citation>
    <scope>NUCLEOTIDE SEQUENCE [LARGE SCALE GENOMIC DNA]</scope>
    <source>
        <strain evidence="4 5">CCMP1335</strain>
    </source>
</reference>
<dbReference type="GO" id="GO:0005737">
    <property type="term" value="C:cytoplasm"/>
    <property type="evidence" value="ECO:0000318"/>
    <property type="project" value="GO_Central"/>
</dbReference>
<dbReference type="FunFam" id="1.10.510.10:FF:000571">
    <property type="entry name" value="Maternal embryonic leucine zipper kinase"/>
    <property type="match status" value="1"/>
</dbReference>
<dbReference type="PROSITE" id="PS00108">
    <property type="entry name" value="PROTEIN_KINASE_ST"/>
    <property type="match status" value="1"/>
</dbReference>
<evidence type="ECO:0000256" key="2">
    <source>
        <dbReference type="ARBA" id="ARBA00022840"/>
    </source>
</evidence>
<dbReference type="SUPFAM" id="SSF56112">
    <property type="entry name" value="Protein kinase-like (PK-like)"/>
    <property type="match status" value="1"/>
</dbReference>
<keyword evidence="5" id="KW-1185">Reference proteome</keyword>
<dbReference type="PANTHER" id="PTHR24347">
    <property type="entry name" value="SERINE/THREONINE-PROTEIN KINASE"/>
    <property type="match status" value="1"/>
</dbReference>
<dbReference type="PaxDb" id="35128-Thaps37727"/>
<evidence type="ECO:0000313" key="5">
    <source>
        <dbReference type="Proteomes" id="UP000001449"/>
    </source>
</evidence>
<dbReference type="SMART" id="SM00220">
    <property type="entry name" value="S_TKc"/>
    <property type="match status" value="1"/>
</dbReference>
<organism evidence="4 5">
    <name type="scientific">Thalassiosira pseudonana</name>
    <name type="common">Marine diatom</name>
    <name type="synonym">Cyclotella nana</name>
    <dbReference type="NCBI Taxonomy" id="35128"/>
    <lineage>
        <taxon>Eukaryota</taxon>
        <taxon>Sar</taxon>
        <taxon>Stramenopiles</taxon>
        <taxon>Ochrophyta</taxon>
        <taxon>Bacillariophyta</taxon>
        <taxon>Coscinodiscophyceae</taxon>
        <taxon>Thalassiosirophycidae</taxon>
        <taxon>Thalassiosirales</taxon>
        <taxon>Thalassiosiraceae</taxon>
        <taxon>Thalassiosira</taxon>
    </lineage>
</organism>
<feature type="non-terminal residue" evidence="4">
    <location>
        <position position="209"/>
    </location>
</feature>
<sequence length="209" mass="24023">MLKSLRHKYIVPLLDFFEDPDRFYLVMKKCSGGDVLDRVASLKQYSEKDARELAKGLMEAVEFIHGRGIAHRDLKPQNLLLETDCSNTAIQITDFRDAKRVHMPQSLTTLCGSLYYVAPELLKNHPYDETADNWSCGVILYFLLSGHLPFTGQDQQELFNNIRLGRYSFDDKYWCGISEEAVTLIKHLLDVDPSNRYTATQALQADWIN</sequence>
<evidence type="ECO:0000256" key="1">
    <source>
        <dbReference type="ARBA" id="ARBA00022741"/>
    </source>
</evidence>
<keyword evidence="2" id="KW-0067">ATP-binding</keyword>
<dbReference type="InterPro" id="IPR011009">
    <property type="entry name" value="Kinase-like_dom_sf"/>
</dbReference>
<accession>B8CDG4</accession>